<dbReference type="EMBL" id="VMGH01000042">
    <property type="protein sequence ID" value="TSC91440.1"/>
    <property type="molecule type" value="Genomic_DNA"/>
</dbReference>
<dbReference type="AlphaFoldDB" id="A0A554LEX1"/>
<feature type="region of interest" description="Disordered" evidence="1">
    <location>
        <begin position="198"/>
        <end position="228"/>
    </location>
</feature>
<comment type="caution">
    <text evidence="2">The sequence shown here is derived from an EMBL/GenBank/DDBJ whole genome shotgun (WGS) entry which is preliminary data.</text>
</comment>
<evidence type="ECO:0000256" key="1">
    <source>
        <dbReference type="SAM" id="MobiDB-lite"/>
    </source>
</evidence>
<name>A0A554LEX1_9BACT</name>
<gene>
    <name evidence="2" type="ORF">CEN92_289</name>
</gene>
<proteinExistence type="predicted"/>
<evidence type="ECO:0000313" key="3">
    <source>
        <dbReference type="Proteomes" id="UP000318296"/>
    </source>
</evidence>
<evidence type="ECO:0000313" key="2">
    <source>
        <dbReference type="EMBL" id="TSC91440.1"/>
    </source>
</evidence>
<dbReference type="Proteomes" id="UP000318296">
    <property type="component" value="Unassembled WGS sequence"/>
</dbReference>
<sequence>MATHSNGKRTDEGWPELLDIKKDLGAKGALGITPDGNGVYIPAATRNYVAREYYGSEDAALPEGSRWLGQLILNNRPDSDQKYFCAHFHRQATAVEFDEAVEASMQDDLDKTETEICTTIATMFKRMSRQEIASSLLAENTDPLSPDFPKMIRVREKEQEEGFEQDARDVYAELLSKGELRGLLLTEAKARIEKGPEIYWGNGADSGRTHNPGKPSKTAQPEAVVAAE</sequence>
<protein>
    <submittedName>
        <fullName evidence="2">Uncharacterized protein</fullName>
    </submittedName>
</protein>
<reference evidence="2 3" key="1">
    <citation type="submission" date="2017-07" db="EMBL/GenBank/DDBJ databases">
        <title>Mechanisms for carbon and nitrogen cycling indicate functional differentiation within the Candidate Phyla Radiation.</title>
        <authorList>
            <person name="Danczak R.E."/>
            <person name="Johnston M.D."/>
            <person name="Kenah C."/>
            <person name="Slattery M."/>
            <person name="Wrighton K.C."/>
            <person name="Wilkins M.J."/>
        </authorList>
    </citation>
    <scope>NUCLEOTIDE SEQUENCE [LARGE SCALE GENOMIC DNA]</scope>
    <source>
        <strain evidence="2">Licking1014_96</strain>
    </source>
</reference>
<accession>A0A554LEX1</accession>
<organism evidence="2 3">
    <name type="scientific">Candidatus Berkelbacteria bacterium Licking1014_96</name>
    <dbReference type="NCBI Taxonomy" id="2017149"/>
    <lineage>
        <taxon>Bacteria</taxon>
        <taxon>Candidatus Berkelbacteria</taxon>
    </lineage>
</organism>